<comment type="caution">
    <text evidence="2">The sequence shown here is derived from an EMBL/GenBank/DDBJ whole genome shotgun (WGS) entry which is preliminary data.</text>
</comment>
<gene>
    <name evidence="2" type="ORF">PGLA1383_LOCUS9426</name>
</gene>
<name>A0A813DWG8_POLGL</name>
<proteinExistence type="predicted"/>
<dbReference type="Proteomes" id="UP000654075">
    <property type="component" value="Unassembled WGS sequence"/>
</dbReference>
<feature type="region of interest" description="Disordered" evidence="1">
    <location>
        <begin position="32"/>
        <end position="115"/>
    </location>
</feature>
<evidence type="ECO:0000313" key="2">
    <source>
        <dbReference type="EMBL" id="CAE8590711.1"/>
    </source>
</evidence>
<sequence length="517" mass="55475">MSWQRAMPQGYAPSAVAAALELLADLELERAEDASQNGASVPCLNPEEWDPFADPADSMDQGRVEHQIAGRHAERRQTRSAWASFASSSGTAGRRRRQPSHDHEELSGAVKTTTVQSAEEFLSEVDAAEESGDHEASPLRVVEEQDSGVSRRRFFELGVASTQEFDAPAGTLGSRDDPGTWGAQGFVAQLLQRGSPGQLEAVSLHSVVGRLVAANYCWSECTCRARMLPAKHCLDPNLHKLVDPTSQSSSGSKPELGRPSRTDWSRRPFPFEAGAAGGGDPPAPVEGREQHDAFNLEQNASPQPENLFRVLVCAALVPPLTNRSGIQELSWIFSGLKRGPQDGSNMAADSSKMAEDTPPDHLLEKWLALVLPSSTLQLASYLAAHDRQGFIGVGALAKPAPWKPNAQGEKGSRGGRVAKEGPTQVEVECKAALEQILRPSNFAVIQPWMQSASTGAKRDMVQLAKMASSGAGLSDIPSQQLLAAQRSGVVLNPQGRNRAANVIPMTADRAQADLLRN</sequence>
<feature type="non-terminal residue" evidence="2">
    <location>
        <position position="517"/>
    </location>
</feature>
<accession>A0A813DWG8</accession>
<organism evidence="2 3">
    <name type="scientific">Polarella glacialis</name>
    <name type="common">Dinoflagellate</name>
    <dbReference type="NCBI Taxonomy" id="89957"/>
    <lineage>
        <taxon>Eukaryota</taxon>
        <taxon>Sar</taxon>
        <taxon>Alveolata</taxon>
        <taxon>Dinophyceae</taxon>
        <taxon>Suessiales</taxon>
        <taxon>Suessiaceae</taxon>
        <taxon>Polarella</taxon>
    </lineage>
</organism>
<dbReference type="EMBL" id="CAJNNV010004410">
    <property type="protein sequence ID" value="CAE8590711.1"/>
    <property type="molecule type" value="Genomic_DNA"/>
</dbReference>
<reference evidence="2" key="1">
    <citation type="submission" date="2021-02" db="EMBL/GenBank/DDBJ databases">
        <authorList>
            <person name="Dougan E. K."/>
            <person name="Rhodes N."/>
            <person name="Thang M."/>
            <person name="Chan C."/>
        </authorList>
    </citation>
    <scope>NUCLEOTIDE SEQUENCE</scope>
</reference>
<feature type="region of interest" description="Disordered" evidence="1">
    <location>
        <begin position="242"/>
        <end position="288"/>
    </location>
</feature>
<keyword evidence="3" id="KW-1185">Reference proteome</keyword>
<evidence type="ECO:0000256" key="1">
    <source>
        <dbReference type="SAM" id="MobiDB-lite"/>
    </source>
</evidence>
<evidence type="ECO:0000313" key="3">
    <source>
        <dbReference type="Proteomes" id="UP000654075"/>
    </source>
</evidence>
<protein>
    <submittedName>
        <fullName evidence="2">Uncharacterized protein</fullName>
    </submittedName>
</protein>
<dbReference type="AlphaFoldDB" id="A0A813DWG8"/>
<feature type="compositionally biased region" description="Basic and acidic residues" evidence="1">
    <location>
        <begin position="60"/>
        <end position="77"/>
    </location>
</feature>
<feature type="compositionally biased region" description="Low complexity" evidence="1">
    <location>
        <begin position="79"/>
        <end position="92"/>
    </location>
</feature>
<feature type="compositionally biased region" description="Basic and acidic residues" evidence="1">
    <location>
        <begin position="255"/>
        <end position="266"/>
    </location>
</feature>